<proteinExistence type="predicted"/>
<dbReference type="PROSITE" id="PS50887">
    <property type="entry name" value="GGDEF"/>
    <property type="match status" value="1"/>
</dbReference>
<feature type="transmembrane region" description="Helical" evidence="2">
    <location>
        <begin position="71"/>
        <end position="89"/>
    </location>
</feature>
<dbReference type="Pfam" id="PF00563">
    <property type="entry name" value="EAL"/>
    <property type="match status" value="1"/>
</dbReference>
<keyword evidence="2" id="KW-0472">Membrane</keyword>
<dbReference type="Proteomes" id="UP000494365">
    <property type="component" value="Unassembled WGS sequence"/>
</dbReference>
<feature type="region of interest" description="Disordered" evidence="1">
    <location>
        <begin position="749"/>
        <end position="769"/>
    </location>
</feature>
<evidence type="ECO:0000259" key="4">
    <source>
        <dbReference type="PROSITE" id="PS50887"/>
    </source>
</evidence>
<dbReference type="CDD" id="cd01949">
    <property type="entry name" value="GGDEF"/>
    <property type="match status" value="1"/>
</dbReference>
<dbReference type="PROSITE" id="PS50883">
    <property type="entry name" value="EAL"/>
    <property type="match status" value="1"/>
</dbReference>
<dbReference type="PANTHER" id="PTHR44757">
    <property type="entry name" value="DIGUANYLATE CYCLASE DGCP"/>
    <property type="match status" value="1"/>
</dbReference>
<dbReference type="InterPro" id="IPR043128">
    <property type="entry name" value="Rev_trsase/Diguanyl_cyclase"/>
</dbReference>
<dbReference type="InterPro" id="IPR001633">
    <property type="entry name" value="EAL_dom"/>
</dbReference>
<dbReference type="InterPro" id="IPR000160">
    <property type="entry name" value="GGDEF_dom"/>
</dbReference>
<dbReference type="Pfam" id="PF00990">
    <property type="entry name" value="GGDEF"/>
    <property type="match status" value="1"/>
</dbReference>
<dbReference type="PANTHER" id="PTHR44757:SF2">
    <property type="entry name" value="BIOFILM ARCHITECTURE MAINTENANCE PROTEIN MBAA"/>
    <property type="match status" value="1"/>
</dbReference>
<dbReference type="AlphaFoldDB" id="A0A6S7B9I1"/>
<feature type="domain" description="GGDEF" evidence="4">
    <location>
        <begin position="292"/>
        <end position="425"/>
    </location>
</feature>
<evidence type="ECO:0008006" key="7">
    <source>
        <dbReference type="Google" id="ProtNLM"/>
    </source>
</evidence>
<evidence type="ECO:0000313" key="6">
    <source>
        <dbReference type="Proteomes" id="UP000494365"/>
    </source>
</evidence>
<feature type="transmembrane region" description="Helical" evidence="2">
    <location>
        <begin position="136"/>
        <end position="156"/>
    </location>
</feature>
<gene>
    <name evidence="5" type="ORF">LMG28614_03503</name>
</gene>
<sequence length="1009" mass="111193">MPLAQRPIYFLLKGTQGLACTADIQSCVRGANVKGKGMVRLARLREALSVAEGDPDLVCSQVQAFSRQIPLLYFILLVNTMAVTVTHLGSAPAWLSIYVPAALCALCVIRCVRWWRVRHRVLTHDQAVPELRKLTWLAGMFGAAFSSWSLLLFPYGTAFEQAQVAFYMATTLVGCVFCLMHLRTAALFLLSIVILSFFTFLVFTGYPVFIAMAIDMTLVGVALAVNIQLYYQTFADVVHAQRELQASQQKTQGLSDDNFRLASIDSLTDLPNRRSFFASLRALSEQALATGTGFNVGLIDLDGFKQVNDIYGHASGDLVLQEVGLRLLAQADPGLFFARLGGDEFGVLVQHKQSNEMLVELGQRICDALSAPYRVAGNVAELSGTIGWAAFPEAGTTVAQVFERADAALYFGKESRRGTPVIFSTEHETRIRRSSLVTQELRHADLEADLFLEFQPIYDLLTHRPIGLEALGRWHNARLGTVKPEEFIRIAERTELILRITEVLLRKALDEVSRWPGELFLSFNLSAIDISTSARARRLIEIVSASGVPPHRVSFEITETAVTRDFEQARSSLTMIKQAGCRVSLDDFGTGYSSLSYVHRLPFDTIKIDRSFVTDVDSNSASKKIVKSVLDLCRNLGLECVVEGLETASQAGVVKALGARGAGLSVQPADAGKRRCLLLADGARAGLCGGGAGVVRLRLRAAPGCAGCAVLCRSVLRRAGATQRRAAAAGLARRARVFELRIPIGATAARRHVEQPGTPSRQQPEPPSEVCFRETARAGRARATVMARRAPSLGMQHAASSATSARASVLRSGRQASEFQARRRGTERHAERDQSRHRRSGASPRRRTVRARAARHFADGDGCRLPVLRLRSVFADRHRHAAPAEPSRGSPDRVELRADLRVALAAAAPRRFSRALAESERERRHVASPGRLSGRRLRFRDSPEPFAGCRHRVDAAIRRTPRTGMQSRLSGKPARRARQSRATTRDADSRERRERRLAGVARRDRRRRH</sequence>
<dbReference type="InterPro" id="IPR029787">
    <property type="entry name" value="Nucleotide_cyclase"/>
</dbReference>
<feature type="transmembrane region" description="Helical" evidence="2">
    <location>
        <begin position="162"/>
        <end position="180"/>
    </location>
</feature>
<dbReference type="Gene3D" id="3.20.20.450">
    <property type="entry name" value="EAL domain"/>
    <property type="match status" value="1"/>
</dbReference>
<dbReference type="CDD" id="cd01948">
    <property type="entry name" value="EAL"/>
    <property type="match status" value="1"/>
</dbReference>
<evidence type="ECO:0000256" key="2">
    <source>
        <dbReference type="SAM" id="Phobius"/>
    </source>
</evidence>
<feature type="transmembrane region" description="Helical" evidence="2">
    <location>
        <begin position="187"/>
        <end position="209"/>
    </location>
</feature>
<reference evidence="5 6" key="1">
    <citation type="submission" date="2020-04" db="EMBL/GenBank/DDBJ databases">
        <authorList>
            <person name="De Canck E."/>
        </authorList>
    </citation>
    <scope>NUCLEOTIDE SEQUENCE [LARGE SCALE GENOMIC DNA]</scope>
    <source>
        <strain evidence="5 6">LMG 28614</strain>
    </source>
</reference>
<dbReference type="SMART" id="SM00267">
    <property type="entry name" value="GGDEF"/>
    <property type="match status" value="1"/>
</dbReference>
<dbReference type="SUPFAM" id="SSF55073">
    <property type="entry name" value="Nucleotide cyclase"/>
    <property type="match status" value="1"/>
</dbReference>
<feature type="compositionally biased region" description="Basic and acidic residues" evidence="1">
    <location>
        <begin position="983"/>
        <end position="997"/>
    </location>
</feature>
<feature type="region of interest" description="Disordered" evidence="1">
    <location>
        <begin position="959"/>
        <end position="1009"/>
    </location>
</feature>
<feature type="compositionally biased region" description="Basic residues" evidence="1">
    <location>
        <begin position="835"/>
        <end position="851"/>
    </location>
</feature>
<evidence type="ECO:0000256" key="1">
    <source>
        <dbReference type="SAM" id="MobiDB-lite"/>
    </source>
</evidence>
<organism evidence="5 6">
    <name type="scientific">Paraburkholderia ultramafica</name>
    <dbReference type="NCBI Taxonomy" id="1544867"/>
    <lineage>
        <taxon>Bacteria</taxon>
        <taxon>Pseudomonadati</taxon>
        <taxon>Pseudomonadota</taxon>
        <taxon>Betaproteobacteria</taxon>
        <taxon>Burkholderiales</taxon>
        <taxon>Burkholderiaceae</taxon>
        <taxon>Paraburkholderia</taxon>
    </lineage>
</organism>
<name>A0A6S7B9I1_9BURK</name>
<dbReference type="EMBL" id="CADIKK010000015">
    <property type="protein sequence ID" value="CAB3792332.1"/>
    <property type="molecule type" value="Genomic_DNA"/>
</dbReference>
<dbReference type="Gene3D" id="3.30.70.270">
    <property type="match status" value="1"/>
</dbReference>
<feature type="domain" description="EAL" evidence="3">
    <location>
        <begin position="434"/>
        <end position="685"/>
    </location>
</feature>
<dbReference type="SUPFAM" id="SSF141868">
    <property type="entry name" value="EAL domain-like"/>
    <property type="match status" value="1"/>
</dbReference>
<dbReference type="SMART" id="SM00052">
    <property type="entry name" value="EAL"/>
    <property type="match status" value="1"/>
</dbReference>
<keyword evidence="6" id="KW-1185">Reference proteome</keyword>
<accession>A0A6S7B9I1</accession>
<evidence type="ECO:0000313" key="5">
    <source>
        <dbReference type="EMBL" id="CAB3792332.1"/>
    </source>
</evidence>
<dbReference type="NCBIfam" id="TIGR00254">
    <property type="entry name" value="GGDEF"/>
    <property type="match status" value="1"/>
</dbReference>
<evidence type="ECO:0000259" key="3">
    <source>
        <dbReference type="PROSITE" id="PS50883"/>
    </source>
</evidence>
<dbReference type="InterPro" id="IPR035919">
    <property type="entry name" value="EAL_sf"/>
</dbReference>
<keyword evidence="2" id="KW-1133">Transmembrane helix</keyword>
<protein>
    <recommendedName>
        <fullName evidence="7">EAL domain-containing protein</fullName>
    </recommendedName>
</protein>
<feature type="transmembrane region" description="Helical" evidence="2">
    <location>
        <begin position="95"/>
        <end position="115"/>
    </location>
</feature>
<keyword evidence="2" id="KW-0812">Transmembrane</keyword>
<dbReference type="InterPro" id="IPR052155">
    <property type="entry name" value="Biofilm_reg_signaling"/>
</dbReference>
<feature type="region of interest" description="Disordered" evidence="1">
    <location>
        <begin position="791"/>
        <end position="851"/>
    </location>
</feature>
<feature type="compositionally biased region" description="Low complexity" evidence="1">
    <location>
        <begin position="798"/>
        <end position="812"/>
    </location>
</feature>